<proteinExistence type="predicted"/>
<dbReference type="Proteomes" id="UP000325313">
    <property type="component" value="Unassembled WGS sequence"/>
</dbReference>
<name>A0A5B0MI62_PUCGR</name>
<feature type="compositionally biased region" description="Pro residues" evidence="1">
    <location>
        <begin position="1"/>
        <end position="11"/>
    </location>
</feature>
<dbReference type="EMBL" id="VSWC01000092">
    <property type="protein sequence ID" value="KAA1091261.1"/>
    <property type="molecule type" value="Genomic_DNA"/>
</dbReference>
<evidence type="ECO:0000313" key="4">
    <source>
        <dbReference type="Proteomes" id="UP000324748"/>
    </source>
</evidence>
<feature type="region of interest" description="Disordered" evidence="1">
    <location>
        <begin position="1"/>
        <end position="21"/>
    </location>
</feature>
<protein>
    <submittedName>
        <fullName evidence="2">Uncharacterized protein</fullName>
    </submittedName>
</protein>
<dbReference type="EMBL" id="VDEP01000471">
    <property type="protein sequence ID" value="KAA1075908.1"/>
    <property type="molecule type" value="Genomic_DNA"/>
</dbReference>
<evidence type="ECO:0000313" key="5">
    <source>
        <dbReference type="Proteomes" id="UP000325313"/>
    </source>
</evidence>
<gene>
    <name evidence="3" type="ORF">PGT21_029676</name>
    <name evidence="2" type="ORF">PGTUg99_027337</name>
</gene>
<reference evidence="4 5" key="1">
    <citation type="submission" date="2019-05" db="EMBL/GenBank/DDBJ databases">
        <title>Emergence of the Ug99 lineage of the wheat stem rust pathogen through somatic hybridization.</title>
        <authorList>
            <person name="Li F."/>
            <person name="Upadhyaya N.M."/>
            <person name="Sperschneider J."/>
            <person name="Matny O."/>
            <person name="Nguyen-Phuc H."/>
            <person name="Mago R."/>
            <person name="Raley C."/>
            <person name="Miller M.E."/>
            <person name="Silverstein K.A.T."/>
            <person name="Henningsen E."/>
            <person name="Hirsch C.D."/>
            <person name="Visser B."/>
            <person name="Pretorius Z.A."/>
            <person name="Steffenson B.J."/>
            <person name="Schwessinger B."/>
            <person name="Dodds P.N."/>
            <person name="Figueroa M."/>
        </authorList>
    </citation>
    <scope>NUCLEOTIDE SEQUENCE [LARGE SCALE GENOMIC DNA]</scope>
    <source>
        <strain evidence="3">21-0</strain>
        <strain evidence="2 5">Ug99</strain>
    </source>
</reference>
<evidence type="ECO:0000313" key="3">
    <source>
        <dbReference type="EMBL" id="KAA1091261.1"/>
    </source>
</evidence>
<dbReference type="AlphaFoldDB" id="A0A5B0MI62"/>
<accession>A0A5B0MI62</accession>
<evidence type="ECO:0000313" key="2">
    <source>
        <dbReference type="EMBL" id="KAA1075908.1"/>
    </source>
</evidence>
<sequence>MLPANRPPDPNRPSDASPEYGPAMMEDLEVLLPQCPATKPPSSSLHILLTKALGDSTTRDANGAVLLDAKFVDLVLDLSANNDRLMQRLETTVDQLNARYDSVVKRLAEVEAFLKADSRPIASAGPKPNTPKSFAAVASTTLSGSIHAPTTRPPTAKTIASLKPKRVIIHSNPANTTLKNVPSCALVQKANDTLLGLEARVDDEIVAIRGASVWGLITARQPPWCTPICTPLADWRAGPHAKADWRAGPHANLQQGRLACRS</sequence>
<comment type="caution">
    <text evidence="2">The sequence shown here is derived from an EMBL/GenBank/DDBJ whole genome shotgun (WGS) entry which is preliminary data.</text>
</comment>
<dbReference type="Proteomes" id="UP000324748">
    <property type="component" value="Unassembled WGS sequence"/>
</dbReference>
<keyword evidence="4" id="KW-1185">Reference proteome</keyword>
<evidence type="ECO:0000256" key="1">
    <source>
        <dbReference type="SAM" id="MobiDB-lite"/>
    </source>
</evidence>
<organism evidence="2 5">
    <name type="scientific">Puccinia graminis f. sp. tritici</name>
    <dbReference type="NCBI Taxonomy" id="56615"/>
    <lineage>
        <taxon>Eukaryota</taxon>
        <taxon>Fungi</taxon>
        <taxon>Dikarya</taxon>
        <taxon>Basidiomycota</taxon>
        <taxon>Pucciniomycotina</taxon>
        <taxon>Pucciniomycetes</taxon>
        <taxon>Pucciniales</taxon>
        <taxon>Pucciniaceae</taxon>
        <taxon>Puccinia</taxon>
    </lineage>
</organism>